<dbReference type="Proteomes" id="UP000637695">
    <property type="component" value="Unassembled WGS sequence"/>
</dbReference>
<dbReference type="SMART" id="SM00283">
    <property type="entry name" value="MA"/>
    <property type="match status" value="1"/>
</dbReference>
<reference evidence="10" key="1">
    <citation type="journal article" date="2014" name="Int. J. Syst. Evol. Microbiol.">
        <title>Complete genome sequence of Corynebacterium casei LMG S-19264T (=DSM 44701T), isolated from a smear-ripened cheese.</title>
        <authorList>
            <consortium name="US DOE Joint Genome Institute (JGI-PGF)"/>
            <person name="Walter F."/>
            <person name="Albersmeier A."/>
            <person name="Kalinowski J."/>
            <person name="Ruckert C."/>
        </authorList>
    </citation>
    <scope>NUCLEOTIDE SEQUENCE</scope>
    <source>
        <strain evidence="10">JCM 18487</strain>
    </source>
</reference>
<evidence type="ECO:0000313" key="11">
    <source>
        <dbReference type="Proteomes" id="UP000637695"/>
    </source>
</evidence>
<evidence type="ECO:0000256" key="2">
    <source>
        <dbReference type="ARBA" id="ARBA00022475"/>
    </source>
</evidence>
<accession>A0A917NM58</accession>
<evidence type="ECO:0000259" key="8">
    <source>
        <dbReference type="PROSITE" id="PS50111"/>
    </source>
</evidence>
<feature type="transmembrane region" description="Helical" evidence="7">
    <location>
        <begin position="12"/>
        <end position="40"/>
    </location>
</feature>
<dbReference type="GO" id="GO:0007165">
    <property type="term" value="P:signal transduction"/>
    <property type="evidence" value="ECO:0007669"/>
    <property type="project" value="UniProtKB-KW"/>
</dbReference>
<evidence type="ECO:0000256" key="3">
    <source>
        <dbReference type="ARBA" id="ARBA00023136"/>
    </source>
</evidence>
<dbReference type="Gene3D" id="1.10.287.950">
    <property type="entry name" value="Methyl-accepting chemotaxis protein"/>
    <property type="match status" value="1"/>
</dbReference>
<feature type="transmembrane region" description="Helical" evidence="7">
    <location>
        <begin position="60"/>
        <end position="83"/>
    </location>
</feature>
<keyword evidence="3 7" id="KW-0472">Membrane</keyword>
<evidence type="ECO:0000313" key="10">
    <source>
        <dbReference type="EMBL" id="GGJ11178.1"/>
    </source>
</evidence>
<evidence type="ECO:0000256" key="7">
    <source>
        <dbReference type="SAM" id="Phobius"/>
    </source>
</evidence>
<dbReference type="SMART" id="SM00304">
    <property type="entry name" value="HAMP"/>
    <property type="match status" value="1"/>
</dbReference>
<protein>
    <recommendedName>
        <fullName evidence="12">Methyl-accepting chemotaxis protein</fullName>
    </recommendedName>
</protein>
<dbReference type="InterPro" id="IPR004089">
    <property type="entry name" value="MCPsignal_dom"/>
</dbReference>
<comment type="caution">
    <text evidence="10">The sequence shown here is derived from an EMBL/GenBank/DDBJ whole genome shotgun (WGS) entry which is preliminary data.</text>
</comment>
<keyword evidence="2" id="KW-1003">Cell membrane</keyword>
<evidence type="ECO:0000256" key="1">
    <source>
        <dbReference type="ARBA" id="ARBA00004236"/>
    </source>
</evidence>
<comment type="similarity">
    <text evidence="5">Belongs to the methyl-accepting chemotaxis (MCP) protein family.</text>
</comment>
<evidence type="ECO:0000256" key="4">
    <source>
        <dbReference type="ARBA" id="ARBA00023224"/>
    </source>
</evidence>
<keyword evidence="7" id="KW-0812">Transmembrane</keyword>
<evidence type="ECO:0000256" key="6">
    <source>
        <dbReference type="PROSITE-ProRule" id="PRU00284"/>
    </source>
</evidence>
<dbReference type="RefSeq" id="WP_188882906.1">
    <property type="nucleotide sequence ID" value="NZ_BMOY01000036.1"/>
</dbReference>
<evidence type="ECO:0000256" key="5">
    <source>
        <dbReference type="ARBA" id="ARBA00029447"/>
    </source>
</evidence>
<reference evidence="10" key="2">
    <citation type="submission" date="2020-09" db="EMBL/GenBank/DDBJ databases">
        <authorList>
            <person name="Sun Q."/>
            <person name="Ohkuma M."/>
        </authorList>
    </citation>
    <scope>NUCLEOTIDE SEQUENCE</scope>
    <source>
        <strain evidence="10">JCM 18487</strain>
    </source>
</reference>
<keyword evidence="11" id="KW-1185">Reference proteome</keyword>
<dbReference type="InterPro" id="IPR003660">
    <property type="entry name" value="HAMP_dom"/>
</dbReference>
<dbReference type="PANTHER" id="PTHR32089">
    <property type="entry name" value="METHYL-ACCEPTING CHEMOTAXIS PROTEIN MCPB"/>
    <property type="match status" value="1"/>
</dbReference>
<dbReference type="PANTHER" id="PTHR32089:SF112">
    <property type="entry name" value="LYSOZYME-LIKE PROTEIN-RELATED"/>
    <property type="match status" value="1"/>
</dbReference>
<comment type="subcellular location">
    <subcellularLocation>
        <location evidence="1">Cell membrane</location>
    </subcellularLocation>
</comment>
<proteinExistence type="inferred from homology"/>
<evidence type="ECO:0000259" key="9">
    <source>
        <dbReference type="PROSITE" id="PS50885"/>
    </source>
</evidence>
<keyword evidence="7" id="KW-1133">Transmembrane helix</keyword>
<dbReference type="GO" id="GO:0005886">
    <property type="term" value="C:plasma membrane"/>
    <property type="evidence" value="ECO:0007669"/>
    <property type="project" value="UniProtKB-SubCell"/>
</dbReference>
<feature type="domain" description="HAMP" evidence="9">
    <location>
        <begin position="84"/>
        <end position="137"/>
    </location>
</feature>
<organism evidence="10 11">
    <name type="scientific">Alicyclobacillus cellulosilyticus</name>
    <dbReference type="NCBI Taxonomy" id="1003997"/>
    <lineage>
        <taxon>Bacteria</taxon>
        <taxon>Bacillati</taxon>
        <taxon>Bacillota</taxon>
        <taxon>Bacilli</taxon>
        <taxon>Bacillales</taxon>
        <taxon>Alicyclobacillaceae</taxon>
        <taxon>Alicyclobacillus</taxon>
    </lineage>
</organism>
<name>A0A917NM58_9BACL</name>
<dbReference type="Pfam" id="PF00015">
    <property type="entry name" value="MCPsignal"/>
    <property type="match status" value="1"/>
</dbReference>
<dbReference type="SUPFAM" id="SSF58104">
    <property type="entry name" value="Methyl-accepting chemotaxis protein (MCP) signaling domain"/>
    <property type="match status" value="1"/>
</dbReference>
<dbReference type="EMBL" id="BMOY01000036">
    <property type="protein sequence ID" value="GGJ11178.1"/>
    <property type="molecule type" value="Genomic_DNA"/>
</dbReference>
<dbReference type="PROSITE" id="PS50885">
    <property type="entry name" value="HAMP"/>
    <property type="match status" value="1"/>
</dbReference>
<dbReference type="PROSITE" id="PS50111">
    <property type="entry name" value="CHEMOTAXIS_TRANSDUC_2"/>
    <property type="match status" value="1"/>
</dbReference>
<dbReference type="AlphaFoldDB" id="A0A917NM58"/>
<gene>
    <name evidence="10" type="ORF">GCM10010885_20560</name>
</gene>
<dbReference type="Gene3D" id="6.10.340.10">
    <property type="match status" value="1"/>
</dbReference>
<dbReference type="Pfam" id="PF00672">
    <property type="entry name" value="HAMP"/>
    <property type="match status" value="1"/>
</dbReference>
<dbReference type="CDD" id="cd06225">
    <property type="entry name" value="HAMP"/>
    <property type="match status" value="1"/>
</dbReference>
<keyword evidence="4 6" id="KW-0807">Transducer</keyword>
<evidence type="ECO:0008006" key="12">
    <source>
        <dbReference type="Google" id="ProtNLM"/>
    </source>
</evidence>
<feature type="domain" description="Methyl-accepting transducer" evidence="8">
    <location>
        <begin position="156"/>
        <end position="406"/>
    </location>
</feature>
<sequence>MDKPGRKRFGFVAKLTLYVGLLVFIIISSASFVFITTTVMYRELSGMADRPQQLVWLMRWVNLFAGVGGVIAAALGVIALIYVRAALRGFDAILAAVRRVAQGDLTGEPLHVRSRDEIRDLVHDLNEMTAHIRGVIEQAQRAAQEVAAVSDELTASADETSRAAQEVSQAIERAAAGAQVQLRYTQESTQGIETVLGNLAEVSRIVAEMSEAAAASREQADRGNKVMAAAGTQMGVIEQAVAKSRDLAQELHRISADVGAIVDTIREVTEQTNMLALNAAIEAARAGEAGKGFAVVADEVRKLSEQSRQAAQDINQLIQSMRSAIDGTIAAMHEIASEVASGAEATRHAEAAFAQIHASTAGIAARLIDHAAMVREMAERSQAVSALVAQTAAIAEESAAQFSSVAATASEQSAAVQEIFSTSAALHRLATDLEATIHRFRVARDVGAPAVAAGTG</sequence>